<feature type="chain" id="PRO_5046172191" evidence="8">
    <location>
        <begin position="25"/>
        <end position="637"/>
    </location>
</feature>
<feature type="transmembrane region" description="Helical" evidence="7">
    <location>
        <begin position="551"/>
        <end position="573"/>
    </location>
</feature>
<dbReference type="Proteomes" id="UP001057877">
    <property type="component" value="Chromosome"/>
</dbReference>
<dbReference type="SMART" id="SM00564">
    <property type="entry name" value="PQQ"/>
    <property type="match status" value="3"/>
</dbReference>
<evidence type="ECO:0000256" key="1">
    <source>
        <dbReference type="ARBA" id="ARBA00004651"/>
    </source>
</evidence>
<feature type="domain" description="ABC transmembrane type-1" evidence="9">
    <location>
        <begin position="416"/>
        <end position="629"/>
    </location>
</feature>
<comment type="similarity">
    <text evidence="7">Belongs to the binding-protein-dependent transport system permease family.</text>
</comment>
<name>A0ABY5SBD6_9BACL</name>
<feature type="transmembrane region" description="Helical" evidence="7">
    <location>
        <begin position="448"/>
        <end position="469"/>
    </location>
</feature>
<evidence type="ECO:0000256" key="5">
    <source>
        <dbReference type="ARBA" id="ARBA00022989"/>
    </source>
</evidence>
<dbReference type="PANTHER" id="PTHR43227">
    <property type="entry name" value="BLL4140 PROTEIN"/>
    <property type="match status" value="1"/>
</dbReference>
<evidence type="ECO:0000256" key="6">
    <source>
        <dbReference type="ARBA" id="ARBA00023136"/>
    </source>
</evidence>
<dbReference type="InterPro" id="IPR002372">
    <property type="entry name" value="PQQ_rpt_dom"/>
</dbReference>
<organism evidence="10 11">
    <name type="scientific">Paenibacillus spongiae</name>
    <dbReference type="NCBI Taxonomy" id="2909671"/>
    <lineage>
        <taxon>Bacteria</taxon>
        <taxon>Bacillati</taxon>
        <taxon>Bacillota</taxon>
        <taxon>Bacilli</taxon>
        <taxon>Bacillales</taxon>
        <taxon>Paenibacillaceae</taxon>
        <taxon>Paenibacillus</taxon>
    </lineage>
</organism>
<accession>A0ABY5SBD6</accession>
<dbReference type="InterPro" id="IPR001680">
    <property type="entry name" value="WD40_rpt"/>
</dbReference>
<dbReference type="PANTHER" id="PTHR43227:SF11">
    <property type="entry name" value="BLL4140 PROTEIN"/>
    <property type="match status" value="1"/>
</dbReference>
<dbReference type="SUPFAM" id="SSF161098">
    <property type="entry name" value="MetI-like"/>
    <property type="match status" value="1"/>
</dbReference>
<dbReference type="InterPro" id="IPR050809">
    <property type="entry name" value="UgpAE/MalFG_permease"/>
</dbReference>
<evidence type="ECO:0000256" key="4">
    <source>
        <dbReference type="ARBA" id="ARBA00022692"/>
    </source>
</evidence>
<feature type="transmembrane region" description="Helical" evidence="7">
    <location>
        <begin position="416"/>
        <end position="441"/>
    </location>
</feature>
<evidence type="ECO:0000256" key="2">
    <source>
        <dbReference type="ARBA" id="ARBA00022448"/>
    </source>
</evidence>
<keyword evidence="2 7" id="KW-0813">Transport</keyword>
<feature type="transmembrane region" description="Helical" evidence="7">
    <location>
        <begin position="503"/>
        <end position="530"/>
    </location>
</feature>
<protein>
    <submittedName>
        <fullName evidence="10">ABC transporter permease subunit</fullName>
    </submittedName>
</protein>
<dbReference type="EMBL" id="CP091430">
    <property type="protein sequence ID" value="UVI29608.1"/>
    <property type="molecule type" value="Genomic_DNA"/>
</dbReference>
<dbReference type="SUPFAM" id="SSF50998">
    <property type="entry name" value="Quinoprotein alcohol dehydrogenase-like"/>
    <property type="match status" value="1"/>
</dbReference>
<dbReference type="Pfam" id="PF00528">
    <property type="entry name" value="BPD_transp_1"/>
    <property type="match status" value="1"/>
</dbReference>
<keyword evidence="8" id="KW-0732">Signal</keyword>
<proteinExistence type="inferred from homology"/>
<feature type="transmembrane region" description="Helical" evidence="7">
    <location>
        <begin position="356"/>
        <end position="376"/>
    </location>
</feature>
<evidence type="ECO:0000256" key="3">
    <source>
        <dbReference type="ARBA" id="ARBA00022475"/>
    </source>
</evidence>
<dbReference type="InterPro" id="IPR011047">
    <property type="entry name" value="Quinoprotein_ADH-like_sf"/>
</dbReference>
<dbReference type="Pfam" id="PF13360">
    <property type="entry name" value="PQQ_2"/>
    <property type="match status" value="1"/>
</dbReference>
<dbReference type="CDD" id="cd06261">
    <property type="entry name" value="TM_PBP2"/>
    <property type="match status" value="1"/>
</dbReference>
<dbReference type="PROSITE" id="PS50928">
    <property type="entry name" value="ABC_TM1"/>
    <property type="match status" value="1"/>
</dbReference>
<keyword evidence="5 7" id="KW-1133">Transmembrane helix</keyword>
<reference evidence="10" key="1">
    <citation type="submission" date="2022-01" db="EMBL/GenBank/DDBJ databases">
        <title>Paenibacillus spongiae sp. nov., isolated from marine sponge.</title>
        <authorList>
            <person name="Li Z."/>
            <person name="Zhang M."/>
        </authorList>
    </citation>
    <scope>NUCLEOTIDE SEQUENCE</scope>
    <source>
        <strain evidence="10">PHS-Z3</strain>
    </source>
</reference>
<dbReference type="RefSeq" id="WP_258385697.1">
    <property type="nucleotide sequence ID" value="NZ_CP091430.1"/>
</dbReference>
<evidence type="ECO:0000256" key="8">
    <source>
        <dbReference type="SAM" id="SignalP"/>
    </source>
</evidence>
<dbReference type="Gene3D" id="1.10.3720.10">
    <property type="entry name" value="MetI-like"/>
    <property type="match status" value="1"/>
</dbReference>
<feature type="transmembrane region" description="Helical" evidence="7">
    <location>
        <begin position="608"/>
        <end position="630"/>
    </location>
</feature>
<evidence type="ECO:0000256" key="7">
    <source>
        <dbReference type="RuleBase" id="RU363032"/>
    </source>
</evidence>
<feature type="signal peptide" evidence="8">
    <location>
        <begin position="1"/>
        <end position="24"/>
    </location>
</feature>
<keyword evidence="6 7" id="KW-0472">Membrane</keyword>
<feature type="transmembrane region" description="Helical" evidence="7">
    <location>
        <begin position="317"/>
        <end position="336"/>
    </location>
</feature>
<dbReference type="InterPro" id="IPR018391">
    <property type="entry name" value="PQQ_b-propeller_rpt"/>
</dbReference>
<keyword evidence="4 7" id="KW-0812">Transmembrane</keyword>
<gene>
    <name evidence="10" type="ORF">L1F29_30035</name>
</gene>
<evidence type="ECO:0000313" key="11">
    <source>
        <dbReference type="Proteomes" id="UP001057877"/>
    </source>
</evidence>
<dbReference type="InterPro" id="IPR035906">
    <property type="entry name" value="MetI-like_sf"/>
</dbReference>
<comment type="subcellular location">
    <subcellularLocation>
        <location evidence="1 7">Cell membrane</location>
        <topology evidence="1 7">Multi-pass membrane protein</topology>
    </subcellularLocation>
</comment>
<dbReference type="Gene3D" id="2.130.10.10">
    <property type="entry name" value="YVTN repeat-like/Quinoprotein amine dehydrogenase"/>
    <property type="match status" value="1"/>
</dbReference>
<evidence type="ECO:0000259" key="9">
    <source>
        <dbReference type="PROSITE" id="PS50928"/>
    </source>
</evidence>
<dbReference type="InterPro" id="IPR015943">
    <property type="entry name" value="WD40/YVTN_repeat-like_dom_sf"/>
</dbReference>
<keyword evidence="3" id="KW-1003">Cell membrane</keyword>
<keyword evidence="11" id="KW-1185">Reference proteome</keyword>
<dbReference type="InterPro" id="IPR000515">
    <property type="entry name" value="MetI-like"/>
</dbReference>
<evidence type="ECO:0000313" key="10">
    <source>
        <dbReference type="EMBL" id="UVI29608.1"/>
    </source>
</evidence>
<dbReference type="Gene3D" id="2.40.128.630">
    <property type="match status" value="1"/>
</dbReference>
<sequence length="637" mass="69556">MRKLTQAAMAFLLLLTLFPAVVQAEEGWSVEQAGNITSISVSEDGSRIAVGGYGAKAFVFDSSGKQQFAVDAKNVVTGVNLLNNGTLIVSSDDRHLYAYDSAGKLLWDTNMKRQVKDVSSSPDGSIISVIIQNSTELQYMDGETGEVKGTADISIGMKSVSVSGNGQWVAVGATDQYIHLLDSEGKTVRKMGLDSSVESVAVSDEGEVAAGTTAYAVELFDKDGKRDAILAAKDIVTDVAFTRDGQFIGVSDFSGNFYVFSRDGKKLWETKVGGAGREVEFDKEGKTLYGGTEQGQIHKYDVGAAVEGAKKQARNQALLMAAIGIVLVLLIVLGLYYLKKRNRLGIFKTIWRSKLIYLGLAPSFLLLFVFLYYPAFSGLFHSLYDWNPGGRTTFVGLDNFKRMFEDPYVAKGMGNLGLLIVTGLFKTLIPPLIVAELIYFLRSKKMQYWFRTAFTASMIIPGVAMLLIWQNLYDPNIGLFNQLLNGLGLGTFAHAWLGDPNTALWAIIFIGFPFIGILQLLVFYAGLLAIPEELIESAKMDGATLPRIIRSIHLPLLAGQFKFLIILALIGIVQDFNGILIVTGGGPMDSTYVPALQMYYAATKFDDLGYASALGVAMFFVILFITIINLKFLKSEE</sequence>
<dbReference type="SMART" id="SM00320">
    <property type="entry name" value="WD40"/>
    <property type="match status" value="5"/>
</dbReference>